<evidence type="ECO:0000256" key="1">
    <source>
        <dbReference type="ARBA" id="ARBA00004777"/>
    </source>
</evidence>
<evidence type="ECO:0000313" key="8">
    <source>
        <dbReference type="Proteomes" id="UP001597173"/>
    </source>
</evidence>
<dbReference type="RefSeq" id="WP_374840590.1">
    <property type="nucleotide sequence ID" value="NZ_JBHEEW010000016.1"/>
</dbReference>
<keyword evidence="8" id="KW-1185">Reference proteome</keyword>
<protein>
    <recommendedName>
        <fullName evidence="6">Formate--tetrahydrofolate ligase</fullName>
        <ecNumber evidence="6">6.3.4.3</ecNumber>
    </recommendedName>
    <alternativeName>
        <fullName evidence="6">Formyltetrahydrofolate synthetase</fullName>
        <shortName evidence="6">FHS</shortName>
        <shortName evidence="6">FTHFS</shortName>
    </alternativeName>
</protein>
<dbReference type="EMBL" id="JBHTNF010000012">
    <property type="protein sequence ID" value="MFD1329509.1"/>
    <property type="molecule type" value="Genomic_DNA"/>
</dbReference>
<evidence type="ECO:0000256" key="6">
    <source>
        <dbReference type="HAMAP-Rule" id="MF_01543"/>
    </source>
</evidence>
<evidence type="ECO:0000313" key="7">
    <source>
        <dbReference type="EMBL" id="MFD1329509.1"/>
    </source>
</evidence>
<dbReference type="Pfam" id="PF01268">
    <property type="entry name" value="FTHFS"/>
    <property type="match status" value="1"/>
</dbReference>
<dbReference type="Gene3D" id="3.40.50.300">
    <property type="entry name" value="P-loop containing nucleotide triphosphate hydrolases"/>
    <property type="match status" value="1"/>
</dbReference>
<comment type="catalytic activity">
    <reaction evidence="6">
        <text>(6S)-5,6,7,8-tetrahydrofolate + formate + ATP = (6R)-10-formyltetrahydrofolate + ADP + phosphate</text>
        <dbReference type="Rhea" id="RHEA:20221"/>
        <dbReference type="ChEBI" id="CHEBI:15740"/>
        <dbReference type="ChEBI" id="CHEBI:30616"/>
        <dbReference type="ChEBI" id="CHEBI:43474"/>
        <dbReference type="ChEBI" id="CHEBI:57453"/>
        <dbReference type="ChEBI" id="CHEBI:195366"/>
        <dbReference type="ChEBI" id="CHEBI:456216"/>
        <dbReference type="EC" id="6.3.4.3"/>
    </reaction>
</comment>
<keyword evidence="2 6" id="KW-0554">One-carbon metabolism</keyword>
<comment type="pathway">
    <text evidence="1 6">One-carbon metabolism; tetrahydrofolate interconversion.</text>
</comment>
<dbReference type="InterPro" id="IPR000559">
    <property type="entry name" value="Formate_THF_ligase"/>
</dbReference>
<evidence type="ECO:0000256" key="3">
    <source>
        <dbReference type="ARBA" id="ARBA00022598"/>
    </source>
</evidence>
<keyword evidence="4 6" id="KW-0547">Nucleotide-binding</keyword>
<sequence length="559" mass="60452">MTEVKSDIEIARAAKKKPILEIGAKLDIPPEHLLPYGHDKAKISAAFIAQQREKKDGKLILVTAINPTPAGEGKTTTTVGLGDGLNRIGKKAIVCIREASLGPCFGVKGGAAGGGYAQVVPMEDMNLHFTGDFHAITSAHNLLAALIDNHIYWGNEQNIDTRRVAWRRVMDMNDRALREIVCSLGGVANGYPREAGFDITVASEVMAILCLANDLRDLEKRLGNIIIGYRRDKTPVFARDIKADGAMTVLLKDAMQPNLVQTLENNPAFVHGGPFANIAHGCNSVVATKTALKLADYVVTEAGFGADLGAEKFFDIKCRKAGLKPDAAVIVATARAMKMNGGVKKEDLGREDVEAVHKGCANLGRHVQNVKKFGVPVVVAINHFVTDTDREIRAIKEYVATLGAEAVLCKHWAQGSAGIEELSRKVVELAESGHSQFAPLYPDDMSLFHKIETIAKDIYHAGEVIADKSVRDQLHAWEAQGYGHLPICMAKTQYSFSTDPNLRGAPEGHTVPIREVRLSAGAGFIVVITGEIMTMPGLPKVPSSEKIFLNEMGQIEGLF</sequence>
<dbReference type="HAMAP" id="MF_01543">
    <property type="entry name" value="FTHFS"/>
    <property type="match status" value="1"/>
</dbReference>
<accession>A0ABW3YZV7</accession>
<dbReference type="Gene3D" id="3.10.410.10">
    <property type="entry name" value="Formyltetrahydrofolate synthetase, domain 3"/>
    <property type="match status" value="1"/>
</dbReference>
<keyword evidence="5 6" id="KW-0067">ATP-binding</keyword>
<dbReference type="InterPro" id="IPR020628">
    <property type="entry name" value="Formate_THF_ligase_CS"/>
</dbReference>
<dbReference type="CDD" id="cd00477">
    <property type="entry name" value="FTHFS"/>
    <property type="match status" value="1"/>
</dbReference>
<dbReference type="Proteomes" id="UP001597173">
    <property type="component" value="Unassembled WGS sequence"/>
</dbReference>
<name>A0ABW3YZV7_MYCRA</name>
<gene>
    <name evidence="6" type="primary">fhs</name>
    <name evidence="7" type="ORF">ACFQ33_16595</name>
</gene>
<dbReference type="SUPFAM" id="SSF52540">
    <property type="entry name" value="P-loop containing nucleoside triphosphate hydrolases"/>
    <property type="match status" value="1"/>
</dbReference>
<evidence type="ECO:0000256" key="5">
    <source>
        <dbReference type="ARBA" id="ARBA00022840"/>
    </source>
</evidence>
<dbReference type="Gene3D" id="3.30.1510.10">
    <property type="entry name" value="Domain 2, N(10)-formyltetrahydrofolate synthetase"/>
    <property type="match status" value="1"/>
</dbReference>
<evidence type="ECO:0000256" key="2">
    <source>
        <dbReference type="ARBA" id="ARBA00022563"/>
    </source>
</evidence>
<reference evidence="8" key="1">
    <citation type="journal article" date="2019" name="Int. J. Syst. Evol. Microbiol.">
        <title>The Global Catalogue of Microorganisms (GCM) 10K type strain sequencing project: providing services to taxonomists for standard genome sequencing and annotation.</title>
        <authorList>
            <consortium name="The Broad Institute Genomics Platform"/>
            <consortium name="The Broad Institute Genome Sequencing Center for Infectious Disease"/>
            <person name="Wu L."/>
            <person name="Ma J."/>
        </authorList>
    </citation>
    <scope>NUCLEOTIDE SEQUENCE [LARGE SCALE GENOMIC DNA]</scope>
    <source>
        <strain evidence="8">CCUG 55609</strain>
    </source>
</reference>
<comment type="similarity">
    <text evidence="6">Belongs to the formate--tetrahydrofolate ligase family.</text>
</comment>
<dbReference type="NCBIfam" id="NF010030">
    <property type="entry name" value="PRK13505.1"/>
    <property type="match status" value="1"/>
</dbReference>
<feature type="binding site" evidence="6">
    <location>
        <begin position="68"/>
        <end position="75"/>
    </location>
    <ligand>
        <name>ATP</name>
        <dbReference type="ChEBI" id="CHEBI:30616"/>
    </ligand>
</feature>
<dbReference type="InterPro" id="IPR027417">
    <property type="entry name" value="P-loop_NTPase"/>
</dbReference>
<dbReference type="PROSITE" id="PS00721">
    <property type="entry name" value="FTHFS_1"/>
    <property type="match status" value="1"/>
</dbReference>
<dbReference type="GO" id="GO:0004329">
    <property type="term" value="F:formate-tetrahydrofolate ligase activity"/>
    <property type="evidence" value="ECO:0007669"/>
    <property type="project" value="UniProtKB-EC"/>
</dbReference>
<evidence type="ECO:0000256" key="4">
    <source>
        <dbReference type="ARBA" id="ARBA00022741"/>
    </source>
</evidence>
<comment type="caution">
    <text evidence="7">The sequence shown here is derived from an EMBL/GenBank/DDBJ whole genome shotgun (WGS) entry which is preliminary data.</text>
</comment>
<proteinExistence type="inferred from homology"/>
<dbReference type="EC" id="6.3.4.3" evidence="6"/>
<keyword evidence="3 6" id="KW-0436">Ligase</keyword>
<organism evidence="7 8">
    <name type="scientific">Mycoplana ramosa</name>
    <name type="common">Mycoplana bullata</name>
    <dbReference type="NCBI Taxonomy" id="40837"/>
    <lineage>
        <taxon>Bacteria</taxon>
        <taxon>Pseudomonadati</taxon>
        <taxon>Pseudomonadota</taxon>
        <taxon>Alphaproteobacteria</taxon>
        <taxon>Hyphomicrobiales</taxon>
        <taxon>Rhizobiaceae</taxon>
        <taxon>Mycoplana</taxon>
    </lineage>
</organism>
<dbReference type="PROSITE" id="PS00722">
    <property type="entry name" value="FTHFS_2"/>
    <property type="match status" value="1"/>
</dbReference>